<dbReference type="RefSeq" id="WP_098503108.1">
    <property type="nucleotide sequence ID" value="NZ_PDJQ01000001.1"/>
</dbReference>
<accession>A0A2A9HE76</accession>
<keyword evidence="4 7" id="KW-1133">Transmembrane helix</keyword>
<feature type="transmembrane region" description="Helical" evidence="7">
    <location>
        <begin position="347"/>
        <end position="365"/>
    </location>
</feature>
<evidence type="ECO:0000256" key="7">
    <source>
        <dbReference type="SAM" id="Phobius"/>
    </source>
</evidence>
<evidence type="ECO:0000313" key="10">
    <source>
        <dbReference type="Proteomes" id="UP000223071"/>
    </source>
</evidence>
<name>A0A2A9HE76_TEPT2</name>
<dbReference type="AlphaFoldDB" id="A0A2A9HE76"/>
<dbReference type="GO" id="GO:0008137">
    <property type="term" value="F:NADH dehydrogenase (ubiquinone) activity"/>
    <property type="evidence" value="ECO:0007669"/>
    <property type="project" value="InterPro"/>
</dbReference>
<evidence type="ECO:0000259" key="8">
    <source>
        <dbReference type="Pfam" id="PF00361"/>
    </source>
</evidence>
<evidence type="ECO:0000256" key="4">
    <source>
        <dbReference type="ARBA" id="ARBA00022989"/>
    </source>
</evidence>
<evidence type="ECO:0000256" key="3">
    <source>
        <dbReference type="ARBA" id="ARBA00022692"/>
    </source>
</evidence>
<evidence type="ECO:0000256" key="5">
    <source>
        <dbReference type="ARBA" id="ARBA00023136"/>
    </source>
</evidence>
<evidence type="ECO:0000256" key="1">
    <source>
        <dbReference type="ARBA" id="ARBA00004127"/>
    </source>
</evidence>
<comment type="subcellular location">
    <subcellularLocation>
        <location evidence="1">Endomembrane system</location>
        <topology evidence="1">Multi-pass membrane protein</topology>
    </subcellularLocation>
    <subcellularLocation>
        <location evidence="6">Membrane</location>
        <topology evidence="6">Multi-pass membrane protein</topology>
    </subcellularLocation>
</comment>
<dbReference type="EMBL" id="PDJQ01000001">
    <property type="protein sequence ID" value="PFG73663.1"/>
    <property type="molecule type" value="Genomic_DNA"/>
</dbReference>
<organism evidence="9 10">
    <name type="scientific">Tepidiforma thermophila (strain KCTC 52669 / CGMCC 1.13589 / G233)</name>
    <dbReference type="NCBI Taxonomy" id="2761530"/>
    <lineage>
        <taxon>Bacteria</taxon>
        <taxon>Bacillati</taxon>
        <taxon>Chloroflexota</taxon>
        <taxon>Tepidiformia</taxon>
        <taxon>Tepidiformales</taxon>
        <taxon>Tepidiformaceae</taxon>
        <taxon>Tepidiforma</taxon>
    </lineage>
</organism>
<dbReference type="GO" id="GO:0015990">
    <property type="term" value="P:electron transport coupled proton transport"/>
    <property type="evidence" value="ECO:0007669"/>
    <property type="project" value="TreeGrafter"/>
</dbReference>
<evidence type="ECO:0000313" key="9">
    <source>
        <dbReference type="EMBL" id="PFG73663.1"/>
    </source>
</evidence>
<feature type="transmembrane region" description="Helical" evidence="7">
    <location>
        <begin position="147"/>
        <end position="164"/>
    </location>
</feature>
<dbReference type="GO" id="GO:0016020">
    <property type="term" value="C:membrane"/>
    <property type="evidence" value="ECO:0007669"/>
    <property type="project" value="UniProtKB-SubCell"/>
</dbReference>
<dbReference type="PANTHER" id="PTHR43507:SF4">
    <property type="entry name" value="PROTON-TRANSLOCATING NADH-QUINONE OXIDOREDUCTASE, CHAIN M"/>
    <property type="match status" value="1"/>
</dbReference>
<keyword evidence="10" id="KW-1185">Reference proteome</keyword>
<feature type="transmembrane region" description="Helical" evidence="7">
    <location>
        <begin position="287"/>
        <end position="309"/>
    </location>
</feature>
<dbReference type="GO" id="GO:0012505">
    <property type="term" value="C:endomembrane system"/>
    <property type="evidence" value="ECO:0007669"/>
    <property type="project" value="UniProtKB-SubCell"/>
</dbReference>
<feature type="domain" description="NADH:quinone oxidoreductase/Mrp antiporter transmembrane" evidence="8">
    <location>
        <begin position="140"/>
        <end position="432"/>
    </location>
</feature>
<dbReference type="PANTHER" id="PTHR43507">
    <property type="entry name" value="NADH-UBIQUINONE OXIDOREDUCTASE CHAIN 4"/>
    <property type="match status" value="1"/>
</dbReference>
<dbReference type="InterPro" id="IPR001750">
    <property type="entry name" value="ND/Mrp_TM"/>
</dbReference>
<keyword evidence="5 7" id="KW-0472">Membrane</keyword>
<dbReference type="InterPro" id="IPR003918">
    <property type="entry name" value="NADH_UbQ_OxRdtase"/>
</dbReference>
<comment type="similarity">
    <text evidence="2">Belongs to the complex I subunit 4 family.</text>
</comment>
<feature type="transmembrane region" description="Helical" evidence="7">
    <location>
        <begin position="224"/>
        <end position="243"/>
    </location>
</feature>
<dbReference type="PRINTS" id="PR01437">
    <property type="entry name" value="NUOXDRDTASE4"/>
</dbReference>
<keyword evidence="3 6" id="KW-0812">Transmembrane</keyword>
<dbReference type="Proteomes" id="UP000223071">
    <property type="component" value="Unassembled WGS sequence"/>
</dbReference>
<feature type="transmembrane region" description="Helical" evidence="7">
    <location>
        <begin position="264"/>
        <end position="281"/>
    </location>
</feature>
<dbReference type="Pfam" id="PF00361">
    <property type="entry name" value="Proton_antipo_M"/>
    <property type="match status" value="1"/>
</dbReference>
<evidence type="ECO:0000256" key="2">
    <source>
        <dbReference type="ARBA" id="ARBA00009025"/>
    </source>
</evidence>
<dbReference type="GO" id="GO:0003954">
    <property type="term" value="F:NADH dehydrogenase activity"/>
    <property type="evidence" value="ECO:0007669"/>
    <property type="project" value="TreeGrafter"/>
</dbReference>
<feature type="transmembrane region" description="Helical" evidence="7">
    <location>
        <begin position="321"/>
        <end position="341"/>
    </location>
</feature>
<proteinExistence type="inferred from homology"/>
<feature type="transmembrane region" description="Helical" evidence="7">
    <location>
        <begin position="423"/>
        <end position="447"/>
    </location>
</feature>
<protein>
    <submittedName>
        <fullName evidence="9">NADH dehydrogenase subunit M</fullName>
    </submittedName>
</protein>
<feature type="transmembrane region" description="Helical" evidence="7">
    <location>
        <begin position="85"/>
        <end position="111"/>
    </location>
</feature>
<feature type="transmembrane region" description="Helical" evidence="7">
    <location>
        <begin position="6"/>
        <end position="26"/>
    </location>
</feature>
<feature type="transmembrane region" description="Helical" evidence="7">
    <location>
        <begin position="176"/>
        <end position="195"/>
    </location>
</feature>
<dbReference type="GO" id="GO:0048039">
    <property type="term" value="F:ubiquinone binding"/>
    <property type="evidence" value="ECO:0007669"/>
    <property type="project" value="TreeGrafter"/>
</dbReference>
<feature type="transmembrane region" description="Helical" evidence="7">
    <location>
        <begin position="468"/>
        <end position="485"/>
    </location>
</feature>
<feature type="transmembrane region" description="Helical" evidence="7">
    <location>
        <begin position="385"/>
        <end position="403"/>
    </location>
</feature>
<gene>
    <name evidence="9" type="ORF">A9A59_0865</name>
</gene>
<comment type="caution">
    <text evidence="9">The sequence shown here is derived from an EMBL/GenBank/DDBJ whole genome shotgun (WGS) entry which is preliminary data.</text>
</comment>
<dbReference type="NCBIfam" id="TIGR01972">
    <property type="entry name" value="NDH_I_M"/>
    <property type="match status" value="1"/>
</dbReference>
<dbReference type="GO" id="GO:0042773">
    <property type="term" value="P:ATP synthesis coupled electron transport"/>
    <property type="evidence" value="ECO:0007669"/>
    <property type="project" value="InterPro"/>
</dbReference>
<sequence length="501" mass="54108">MTFDEGQGYVVLATIAVPLLAALILVFTPGSQKMAVRYISAVTGAILAALSIYIFTAYQVDGDQAQMNLRWTWVENTAFLGENGIALRLAVDGISALLALLTGVVAFAGALASWKIEYRNKDFYILYWILLAGVFGTFFAYDLFFFFFFYELAVMPLYLLIGVWGSTRKEYGAAKLTLMLVGGSVLIWIGIFAVFHQANIGTFDLPSLWAAGQNGAISPTAQKVIFPLMAVGCGVLAALWPFHTWSPDGHMSAPTAVSMVHAGVLMKLGAFGIIRLGIQLLPEGAEFWMPALMVLGTIGAVYGATAALTQRDFKLISGYSSVSHMGYVLMGLATMNTIGITGAVLQMFSHGVMTALVFLMIGALYDQAHTRDMKEFGGLAKVMPLWVIFYAIAGLANVGLPGFSGFTAEFHIFVGTFRTYPVFGALAIFAAALAAAYMLRMFATVFFGPTNPHWKDLKDLTPIERLSGAMLIASIVIMGVWWAPFTDRVGHTVTLLPGVTG</sequence>
<dbReference type="InterPro" id="IPR010227">
    <property type="entry name" value="NADH_Q_OxRdtase_chainM/4"/>
</dbReference>
<reference evidence="9 10" key="1">
    <citation type="submission" date="2017-09" db="EMBL/GenBank/DDBJ databases">
        <title>Sequencing the genomes of two abundant thermophiles in Great Basin hot springs: Thermocrinis jamiesonii and novel Chloroflexi Thermoflexus hugenholtzii.</title>
        <authorList>
            <person name="Hedlund B."/>
        </authorList>
    </citation>
    <scope>NUCLEOTIDE SEQUENCE [LARGE SCALE GENOMIC DNA]</scope>
    <source>
        <strain evidence="9 10">G233</strain>
    </source>
</reference>
<feature type="transmembrane region" description="Helical" evidence="7">
    <location>
        <begin position="38"/>
        <end position="60"/>
    </location>
</feature>
<feature type="transmembrane region" description="Helical" evidence="7">
    <location>
        <begin position="123"/>
        <end position="141"/>
    </location>
</feature>
<evidence type="ECO:0000256" key="6">
    <source>
        <dbReference type="RuleBase" id="RU000320"/>
    </source>
</evidence>